<evidence type="ECO:0000313" key="5">
    <source>
        <dbReference type="Proteomes" id="UP000013776"/>
    </source>
</evidence>
<dbReference type="STRING" id="1097556.R4XAL5"/>
<dbReference type="InterPro" id="IPR018494">
    <property type="entry name" value="Oxysterol-bd_CS"/>
</dbReference>
<evidence type="ECO:0000256" key="2">
    <source>
        <dbReference type="RuleBase" id="RU003844"/>
    </source>
</evidence>
<dbReference type="Gene3D" id="3.30.70.3490">
    <property type="match status" value="1"/>
</dbReference>
<dbReference type="PANTHER" id="PTHR10972">
    <property type="entry name" value="OXYSTEROL-BINDING PROTEIN-RELATED"/>
    <property type="match status" value="1"/>
</dbReference>
<sequence length="480" mass="53165">MPEVEPANAPASVPQEEVAEVENSGGDGKAKLVMSILRQFIGVKDMANVRFSLPAQLIEPIPNLEYWNYLDRPDYFICIGDSDDPIERMMSLLRWYLTKDLKLVHGKICKPYNSVLGEFFRCNWNTASIPTTTLNVSMLDNIPTEAAVSAKSTSRFKSTFSRKAPTMNTTSTNAPSSGPPTRSTSPTPSTKSTGSASGPVIDARVDLPTPIRTAFLCEQTSHHPPVSAYIYSCPDKDIEAYGMDQIAARFTGTTIKVQPGEQNEGIFVNLKGRAEEYQCTHPTASICGFLRGSLYAAVQDTASITCTKTGLKAILWYKDEPWIGKPKYAMEGIVFKLDPKVKQDNIKDVSEDAIIARLDGCWKNKIYIFNPRSKERHVLLDVSDLAPATKVVPSFAQQKSNESRTVWDSVTQAILGKKFETATKRKVDIEDAQRQVAKERAEKSEEFVPAYFKVNNDGRPTLTKAGEAVLAGQHNESWSF</sequence>
<evidence type="ECO:0000256" key="1">
    <source>
        <dbReference type="ARBA" id="ARBA00008842"/>
    </source>
</evidence>
<dbReference type="GO" id="GO:0061024">
    <property type="term" value="P:membrane organization"/>
    <property type="evidence" value="ECO:0007669"/>
    <property type="project" value="UniProtKB-ARBA"/>
</dbReference>
<dbReference type="VEuPathDB" id="FungiDB:TAPDE_002601"/>
<dbReference type="OrthoDB" id="48057at2759"/>
<comment type="similarity">
    <text evidence="1 2">Belongs to the OSBP family.</text>
</comment>
<evidence type="ECO:0008006" key="6">
    <source>
        <dbReference type="Google" id="ProtNLM"/>
    </source>
</evidence>
<dbReference type="InterPro" id="IPR000648">
    <property type="entry name" value="Oxysterol-bd"/>
</dbReference>
<dbReference type="GO" id="GO:0032934">
    <property type="term" value="F:sterol binding"/>
    <property type="evidence" value="ECO:0007669"/>
    <property type="project" value="TreeGrafter"/>
</dbReference>
<dbReference type="GO" id="GO:0016020">
    <property type="term" value="C:membrane"/>
    <property type="evidence" value="ECO:0007669"/>
    <property type="project" value="TreeGrafter"/>
</dbReference>
<dbReference type="Proteomes" id="UP000013776">
    <property type="component" value="Unassembled WGS sequence"/>
</dbReference>
<feature type="region of interest" description="Disordered" evidence="3">
    <location>
        <begin position="1"/>
        <end position="24"/>
    </location>
</feature>
<dbReference type="eggNOG" id="KOG2210">
    <property type="taxonomic scope" value="Eukaryota"/>
</dbReference>
<dbReference type="AlphaFoldDB" id="R4XAL5"/>
<organism evidence="4 5">
    <name type="scientific">Taphrina deformans (strain PYCC 5710 / ATCC 11124 / CBS 356.35 / IMI 108563 / JCM 9778 / NBRC 8474)</name>
    <name type="common">Peach leaf curl fungus</name>
    <name type="synonym">Lalaria deformans</name>
    <dbReference type="NCBI Taxonomy" id="1097556"/>
    <lineage>
        <taxon>Eukaryota</taxon>
        <taxon>Fungi</taxon>
        <taxon>Dikarya</taxon>
        <taxon>Ascomycota</taxon>
        <taxon>Taphrinomycotina</taxon>
        <taxon>Taphrinomycetes</taxon>
        <taxon>Taphrinales</taxon>
        <taxon>Taphrinaceae</taxon>
        <taxon>Taphrina</taxon>
    </lineage>
</organism>
<dbReference type="PROSITE" id="PS01013">
    <property type="entry name" value="OSBP"/>
    <property type="match status" value="1"/>
</dbReference>
<dbReference type="GO" id="GO:0005829">
    <property type="term" value="C:cytosol"/>
    <property type="evidence" value="ECO:0007669"/>
    <property type="project" value="TreeGrafter"/>
</dbReference>
<name>R4XAL5_TAPDE</name>
<protein>
    <recommendedName>
        <fullName evidence="6">Oxysterol binding protein</fullName>
    </recommendedName>
</protein>
<dbReference type="PANTHER" id="PTHR10972:SF212">
    <property type="entry name" value="OXYSTEROL-BINDING PROTEIN-LIKE PROTEIN 1"/>
    <property type="match status" value="1"/>
</dbReference>
<evidence type="ECO:0000256" key="3">
    <source>
        <dbReference type="SAM" id="MobiDB-lite"/>
    </source>
</evidence>
<dbReference type="Pfam" id="PF01237">
    <property type="entry name" value="Oxysterol_BP"/>
    <property type="match status" value="1"/>
</dbReference>
<feature type="compositionally biased region" description="Low complexity" evidence="3">
    <location>
        <begin position="175"/>
        <end position="199"/>
    </location>
</feature>
<evidence type="ECO:0000313" key="4">
    <source>
        <dbReference type="EMBL" id="CCG82574.1"/>
    </source>
</evidence>
<proteinExistence type="inferred from homology"/>
<dbReference type="InterPro" id="IPR037239">
    <property type="entry name" value="OSBP_sf"/>
</dbReference>
<comment type="caution">
    <text evidence="4">The sequence shown here is derived from an EMBL/GenBank/DDBJ whole genome shotgun (WGS) entry which is preliminary data.</text>
</comment>
<dbReference type="Gene3D" id="2.40.160.120">
    <property type="match status" value="1"/>
</dbReference>
<gene>
    <name evidence="4" type="ORF">TAPDE_002601</name>
</gene>
<dbReference type="SUPFAM" id="SSF144000">
    <property type="entry name" value="Oxysterol-binding protein-like"/>
    <property type="match status" value="1"/>
</dbReference>
<keyword evidence="5" id="KW-1185">Reference proteome</keyword>
<accession>R4XAL5</accession>
<dbReference type="EMBL" id="CAHR02000090">
    <property type="protein sequence ID" value="CCG82574.1"/>
    <property type="molecule type" value="Genomic_DNA"/>
</dbReference>
<reference evidence="4 5" key="1">
    <citation type="journal article" date="2013" name="MBio">
        <title>Genome sequencing of the plant pathogen Taphrina deformans, the causal agent of peach leaf curl.</title>
        <authorList>
            <person name="Cisse O.H."/>
            <person name="Almeida J.M.G.C.F."/>
            <person name="Fonseca A."/>
            <person name="Kumar A.A."/>
            <person name="Salojaervi J."/>
            <person name="Overmyer K."/>
            <person name="Hauser P.M."/>
            <person name="Pagni M."/>
        </authorList>
    </citation>
    <scope>NUCLEOTIDE SEQUENCE [LARGE SCALE GENOMIC DNA]</scope>
    <source>
        <strain evidence="5">PYCC 5710 / ATCC 11124 / CBS 356.35 / IMI 108563 / JCM 9778 / NBRC 8474</strain>
    </source>
</reference>
<feature type="compositionally biased region" description="Polar residues" evidence="3">
    <location>
        <begin position="158"/>
        <end position="174"/>
    </location>
</feature>
<feature type="region of interest" description="Disordered" evidence="3">
    <location>
        <begin position="158"/>
        <end position="202"/>
    </location>
</feature>